<dbReference type="EMBL" id="AP024484">
    <property type="protein sequence ID" value="BCS85386.1"/>
    <property type="molecule type" value="Genomic_DNA"/>
</dbReference>
<dbReference type="InterPro" id="IPR033430">
    <property type="entry name" value="DUF5121"/>
</dbReference>
<feature type="domain" description="DUF5121" evidence="4">
    <location>
        <begin position="314"/>
        <end position="431"/>
    </location>
</feature>
<evidence type="ECO:0000313" key="6">
    <source>
        <dbReference type="Proteomes" id="UP001319045"/>
    </source>
</evidence>
<accession>A0ABN6EL97</accession>
<keyword evidence="1" id="KW-0732">Signal</keyword>
<organism evidence="5 6">
    <name type="scientific">Prevotella herbatica</name>
    <dbReference type="NCBI Taxonomy" id="2801997"/>
    <lineage>
        <taxon>Bacteria</taxon>
        <taxon>Pseudomonadati</taxon>
        <taxon>Bacteroidota</taxon>
        <taxon>Bacteroidia</taxon>
        <taxon>Bacteroidales</taxon>
        <taxon>Prevotellaceae</taxon>
        <taxon>Prevotella</taxon>
    </lineage>
</organism>
<dbReference type="InterPro" id="IPR033429">
    <property type="entry name" value="DUF5125"/>
</dbReference>
<protein>
    <submittedName>
        <fullName evidence="5">DUF5125 and DUF5121 domain-containing protein</fullName>
    </submittedName>
</protein>
<dbReference type="Proteomes" id="UP001319045">
    <property type="component" value="Chromosome"/>
</dbReference>
<dbReference type="PROSITE" id="PS51257">
    <property type="entry name" value="PROKAR_LIPOPROTEIN"/>
    <property type="match status" value="1"/>
</dbReference>
<dbReference type="Pfam" id="PF16408">
    <property type="entry name" value="DUF5016"/>
    <property type="match status" value="1"/>
</dbReference>
<proteinExistence type="predicted"/>
<dbReference type="InterPro" id="IPR032184">
    <property type="entry name" value="DUF5016"/>
</dbReference>
<evidence type="ECO:0000259" key="4">
    <source>
        <dbReference type="Pfam" id="PF17165"/>
    </source>
</evidence>
<keyword evidence="6" id="KW-1185">Reference proteome</keyword>
<feature type="signal peptide" evidence="1">
    <location>
        <begin position="1"/>
        <end position="22"/>
    </location>
</feature>
<sequence length="444" mass="48721">MKLIKYLSAALLLLPFLSSCHDYDYDNIVASGNPVIKASVPSSAMMGDSIDVVVNCSDAEGQALSTLKAELCFSDEVVEHTTVRTAKEGEYKVRLFVPYLQYIPNGKAVVRLTLQNVTTKSTVENVNLDVTRPHFEGMHFITSDKVIYDMVEGADYTYSTTVPASVNTFKGHFETTDGKFVFGSSDDGVKLGINGLIGFQTANLGDVNVTFNTRDYTFSPFEKLPIQPLEFINADKQNVYTGVLTQGKLYSFIGDNALASDSWFYDTDFFTKNSDGTYTFNALTGTYNIKAIFDRKGFNIYAMNGNNPATLNPDGTGAIWILGDPIFGKPDFTQAQGWWTGTDYSLCMAPIAPKIYQLTLTVGKQLKAGSDVNFKFFGQAGWGVEFKAAGDYAISTSNPWFRVNESDGNIHLKDGVSIHDGETYVFNVDCTKGVNAAVLTVTKK</sequence>
<name>A0ABN6EL97_9BACT</name>
<feature type="domain" description="DUF5016" evidence="2">
    <location>
        <begin position="3"/>
        <end position="120"/>
    </location>
</feature>
<evidence type="ECO:0000259" key="3">
    <source>
        <dbReference type="Pfam" id="PF17163"/>
    </source>
</evidence>
<reference evidence="5 6" key="1">
    <citation type="journal article" date="2022" name="Int. J. Syst. Evol. Microbiol.">
        <title>Prevotella herbatica sp. nov., a plant polysaccharide-decomposing anaerobic bacterium isolated from a methanogenic reactor.</title>
        <authorList>
            <person name="Uek A."/>
            <person name="Tonouchi A."/>
            <person name="Kaku N."/>
            <person name="Ueki K."/>
        </authorList>
    </citation>
    <scope>NUCLEOTIDE SEQUENCE [LARGE SCALE GENOMIC DNA]</scope>
    <source>
        <strain evidence="5 6">WR041</strain>
    </source>
</reference>
<evidence type="ECO:0000313" key="5">
    <source>
        <dbReference type="EMBL" id="BCS85386.1"/>
    </source>
</evidence>
<feature type="domain" description="DUF5125" evidence="3">
    <location>
        <begin position="128"/>
        <end position="308"/>
    </location>
</feature>
<gene>
    <name evidence="5" type="ORF">prwr041_12790</name>
</gene>
<dbReference type="Pfam" id="PF17165">
    <property type="entry name" value="DUF5121"/>
    <property type="match status" value="1"/>
</dbReference>
<feature type="chain" id="PRO_5045273852" evidence="1">
    <location>
        <begin position="23"/>
        <end position="444"/>
    </location>
</feature>
<dbReference type="Pfam" id="PF17163">
    <property type="entry name" value="DUF5125"/>
    <property type="match status" value="1"/>
</dbReference>
<evidence type="ECO:0000256" key="1">
    <source>
        <dbReference type="SAM" id="SignalP"/>
    </source>
</evidence>
<evidence type="ECO:0000259" key="2">
    <source>
        <dbReference type="Pfam" id="PF16408"/>
    </source>
</evidence>
<dbReference type="RefSeq" id="WP_207155527.1">
    <property type="nucleotide sequence ID" value="NZ_AP024484.1"/>
</dbReference>